<sequence>MGYKAIKRFAIRHTIIAVVTVTTSSLDNAIDENTKELRDLPSGILSSQSSNSNESQYSIVNLEGVSDHLFPDGLDTFPKQSSIGRAILQSGIKNESNRTKIANLITDYLINKYTDRVPQNAFLKAAEAKEETFNGAASTSERILKSRRS</sequence>
<comment type="caution">
    <text evidence="1">The sequence shown here is derived from an EMBL/GenBank/DDBJ whole genome shotgun (WGS) entry which is preliminary data.</text>
</comment>
<proteinExistence type="predicted"/>
<evidence type="ECO:0000313" key="1">
    <source>
        <dbReference type="EMBL" id="KAK9703802.1"/>
    </source>
</evidence>
<reference evidence="1 2" key="1">
    <citation type="journal article" date="2024" name="BMC Genomics">
        <title>De novo assembly and annotation of Popillia japonica's genome with initial clues to its potential as an invasive pest.</title>
        <authorList>
            <person name="Cucini C."/>
            <person name="Boschi S."/>
            <person name="Funari R."/>
            <person name="Cardaioli E."/>
            <person name="Iannotti N."/>
            <person name="Marturano G."/>
            <person name="Paoli F."/>
            <person name="Bruttini M."/>
            <person name="Carapelli A."/>
            <person name="Frati F."/>
            <person name="Nardi F."/>
        </authorList>
    </citation>
    <scope>NUCLEOTIDE SEQUENCE [LARGE SCALE GENOMIC DNA]</scope>
    <source>
        <strain evidence="1">DMR45628</strain>
    </source>
</reference>
<organism evidence="1 2">
    <name type="scientific">Popillia japonica</name>
    <name type="common">Japanese beetle</name>
    <dbReference type="NCBI Taxonomy" id="7064"/>
    <lineage>
        <taxon>Eukaryota</taxon>
        <taxon>Metazoa</taxon>
        <taxon>Ecdysozoa</taxon>
        <taxon>Arthropoda</taxon>
        <taxon>Hexapoda</taxon>
        <taxon>Insecta</taxon>
        <taxon>Pterygota</taxon>
        <taxon>Neoptera</taxon>
        <taxon>Endopterygota</taxon>
        <taxon>Coleoptera</taxon>
        <taxon>Polyphaga</taxon>
        <taxon>Scarabaeiformia</taxon>
        <taxon>Scarabaeidae</taxon>
        <taxon>Rutelinae</taxon>
        <taxon>Popillia</taxon>
    </lineage>
</organism>
<protein>
    <submittedName>
        <fullName evidence="1">Uncharacterized protein</fullName>
    </submittedName>
</protein>
<keyword evidence="2" id="KW-1185">Reference proteome</keyword>
<gene>
    <name evidence="1" type="ORF">QE152_g29092</name>
</gene>
<evidence type="ECO:0000313" key="2">
    <source>
        <dbReference type="Proteomes" id="UP001458880"/>
    </source>
</evidence>
<dbReference type="AlphaFoldDB" id="A0AAW1JIM7"/>
<name>A0AAW1JIM7_POPJA</name>
<accession>A0AAW1JIM7</accession>
<dbReference type="EMBL" id="JASPKY010000363">
    <property type="protein sequence ID" value="KAK9703802.1"/>
    <property type="molecule type" value="Genomic_DNA"/>
</dbReference>
<dbReference type="Proteomes" id="UP001458880">
    <property type="component" value="Unassembled WGS sequence"/>
</dbReference>